<dbReference type="EMBL" id="JARKIK010000098">
    <property type="protein sequence ID" value="KAK8721815.1"/>
    <property type="molecule type" value="Genomic_DNA"/>
</dbReference>
<name>A0AAW0VYA5_CHEQU</name>
<evidence type="ECO:0008006" key="3">
    <source>
        <dbReference type="Google" id="ProtNLM"/>
    </source>
</evidence>
<dbReference type="EMBL" id="JARKIK010000098">
    <property type="protein sequence ID" value="KAK8721818.1"/>
    <property type="molecule type" value="Genomic_DNA"/>
</dbReference>
<dbReference type="SUPFAM" id="SSF52540">
    <property type="entry name" value="P-loop containing nucleoside triphosphate hydrolases"/>
    <property type="match status" value="1"/>
</dbReference>
<dbReference type="EMBL" id="JARKIK010000098">
    <property type="protein sequence ID" value="KAK8721816.1"/>
    <property type="molecule type" value="Genomic_DNA"/>
</dbReference>
<evidence type="ECO:0000313" key="2">
    <source>
        <dbReference type="Proteomes" id="UP001445076"/>
    </source>
</evidence>
<dbReference type="EMBL" id="JARKIK010000098">
    <property type="protein sequence ID" value="KAK8721819.1"/>
    <property type="molecule type" value="Genomic_DNA"/>
</dbReference>
<accession>A0AAW0VYA5</accession>
<keyword evidence="2" id="KW-1185">Reference proteome</keyword>
<proteinExistence type="predicted"/>
<reference evidence="1 2" key="1">
    <citation type="journal article" date="2024" name="BMC Genomics">
        <title>Genome assembly of redclaw crayfish (Cherax quadricarinatus) provides insights into its immune adaptation and hypoxia tolerance.</title>
        <authorList>
            <person name="Liu Z."/>
            <person name="Zheng J."/>
            <person name="Li H."/>
            <person name="Fang K."/>
            <person name="Wang S."/>
            <person name="He J."/>
            <person name="Zhou D."/>
            <person name="Weng S."/>
            <person name="Chi M."/>
            <person name="Gu Z."/>
            <person name="He J."/>
            <person name="Li F."/>
            <person name="Wang M."/>
        </authorList>
    </citation>
    <scope>NUCLEOTIDE SEQUENCE [LARGE SCALE GENOMIC DNA]</scope>
    <source>
        <strain evidence="1">ZL_2023a</strain>
    </source>
</reference>
<dbReference type="EMBL" id="JARKIK010000098">
    <property type="protein sequence ID" value="KAK8721817.1"/>
    <property type="molecule type" value="Genomic_DNA"/>
</dbReference>
<dbReference type="Proteomes" id="UP001445076">
    <property type="component" value="Unassembled WGS sequence"/>
</dbReference>
<organism evidence="1 2">
    <name type="scientific">Cherax quadricarinatus</name>
    <name type="common">Australian red claw crayfish</name>
    <dbReference type="NCBI Taxonomy" id="27406"/>
    <lineage>
        <taxon>Eukaryota</taxon>
        <taxon>Metazoa</taxon>
        <taxon>Ecdysozoa</taxon>
        <taxon>Arthropoda</taxon>
        <taxon>Crustacea</taxon>
        <taxon>Multicrustacea</taxon>
        <taxon>Malacostraca</taxon>
        <taxon>Eumalacostraca</taxon>
        <taxon>Eucarida</taxon>
        <taxon>Decapoda</taxon>
        <taxon>Pleocyemata</taxon>
        <taxon>Astacidea</taxon>
        <taxon>Parastacoidea</taxon>
        <taxon>Parastacidae</taxon>
        <taxon>Cherax</taxon>
    </lineage>
</organism>
<comment type="caution">
    <text evidence="1">The sequence shown here is derived from an EMBL/GenBank/DDBJ whole genome shotgun (WGS) entry which is preliminary data.</text>
</comment>
<dbReference type="EMBL" id="JARKIK010000098">
    <property type="protein sequence ID" value="KAK8721814.1"/>
    <property type="molecule type" value="Genomic_DNA"/>
</dbReference>
<dbReference type="EMBL" id="JARKIK010000098">
    <property type="protein sequence ID" value="KAK8721812.1"/>
    <property type="molecule type" value="Genomic_DNA"/>
</dbReference>
<dbReference type="EMBL" id="JARKIK010000098">
    <property type="protein sequence ID" value="KAK8721811.1"/>
    <property type="molecule type" value="Genomic_DNA"/>
</dbReference>
<dbReference type="Gene3D" id="3.40.50.300">
    <property type="entry name" value="P-loop containing nucleotide triphosphate hydrolases"/>
    <property type="match status" value="1"/>
</dbReference>
<sequence length="774" mass="85898">MASEKMEKDIRDECIGRLAELGTQRAAPGPFLGAMVAPPPGGEGGGKGRDINLEDLLCTKRVDDVPARVWVLSAEAGKGKSTIARRIATSWTSSDHLLHGLDHYQALLVLSGSAVAADDCWEAVKTFLLQSVSKWGASCVAEWMESAQVLVIIDDFIPKKAGEELTEALTEWTQASFLLLTTSADGVATSALTAAYVPTVHITLQGLDRCDALSLAMQHLPAEQVESFTSWLVASWCLVSDVLSYPRLVISTCLAWTLGNIDDSVVTTTQLLWCIVESQVSQCCNIREEEMARWLLVLGKLARRSLESEIHINREELLGEAGKIFPSGVEEVALLLPLPLSTSAACLSSLSFPHPLTQFLAAWDAIHQNMRGTPMKSLVKRLRDEDSVVIYAAGHLNHILQHDPHSPDNQVSRAAKNLVLHMDRATDRFGYTLKVIQEFRVHPRVLRIMMDEVGLPKIWEVSDGAVLVEPLAALLQHSTPVKIHVSVERKCLAPDLGGVVALLAGTSIPMFLAEMNHLQWGSSDTTDNLVSVIQRGNQQLQDFIGCLNAETIKSLCGWQATRNLVCLRVRVTDRESVEAILRSPSELPSLLWLEVDFDLPLDDLNNTSLTPVNTPLMDVCFRDITDRDVPLVCQLLEHIRIRYSGVHLMCCSLTPQGVREILKYFYRRGMYMTADASAIARYRRWRFPALDTVPKTETLTDDKVQHLLGYDDRYHYSDNEARTSVLATRLEANTLANFFEALQDLVYFRFVCANLSVVKNTDGTTEVKDLLGYQ</sequence>
<dbReference type="AlphaFoldDB" id="A0AAW0VYA5"/>
<evidence type="ECO:0000313" key="1">
    <source>
        <dbReference type="EMBL" id="KAK8721810.1"/>
    </source>
</evidence>
<dbReference type="EMBL" id="JARKIK010000098">
    <property type="protein sequence ID" value="KAK8721813.1"/>
    <property type="molecule type" value="Genomic_DNA"/>
</dbReference>
<protein>
    <recommendedName>
        <fullName evidence="3">NACHT domain-containing protein</fullName>
    </recommendedName>
</protein>
<dbReference type="EMBL" id="JARKIK010000098">
    <property type="protein sequence ID" value="KAK8721810.1"/>
    <property type="molecule type" value="Genomic_DNA"/>
</dbReference>
<dbReference type="InterPro" id="IPR027417">
    <property type="entry name" value="P-loop_NTPase"/>
</dbReference>
<gene>
    <name evidence="1" type="ORF">OTU49_012583</name>
</gene>
<reference evidence="1" key="2">
    <citation type="submission" date="2024-01" db="EMBL/GenBank/DDBJ databases">
        <authorList>
            <person name="He J."/>
            <person name="Wang M."/>
            <person name="Zheng J."/>
            <person name="Liu Z."/>
        </authorList>
    </citation>
    <scope>NUCLEOTIDE SEQUENCE</scope>
    <source>
        <strain evidence="1">ZL_2023a</strain>
        <tissue evidence="1">Muscle</tissue>
    </source>
</reference>